<dbReference type="Proteomes" id="UP000193963">
    <property type="component" value="Unassembled WGS sequence"/>
</dbReference>
<keyword evidence="3 10" id="KW-1134">Transmembrane beta strand</keyword>
<feature type="chain" id="PRO_5012507642" evidence="12">
    <location>
        <begin position="30"/>
        <end position="615"/>
    </location>
</feature>
<dbReference type="GO" id="GO:0044718">
    <property type="term" value="P:siderophore transmembrane transport"/>
    <property type="evidence" value="ECO:0007669"/>
    <property type="project" value="TreeGrafter"/>
</dbReference>
<dbReference type="AlphaFoldDB" id="A0A1X6YCM1"/>
<feature type="domain" description="TonB-dependent receptor plug" evidence="14">
    <location>
        <begin position="51"/>
        <end position="157"/>
    </location>
</feature>
<sequence length="615" mass="66109">MTRTQAALSRTTALTSAALLVAVATPGQAQEAFDLDAITVTANAEATAVERSGSTVEVVEEEEIRAAGEVRLSEFLNRLPGVSVSNNGPAGTTSTLRIRGAGGAYIGVFVDGINVSDTASTQMAFNWANMMTSDICRVEVLKGAQSALYGSEAVAGVINITTNRATEPGLSNRYAVELGSYDTVKLGFNSSYVTDNGSVSASLTHIRTDGFSSADENLGNTEADGFEATRLSFAGEYDVSETMTIGGAGFYQTSEGEYDTSAGDADNTSDTEEYGLRAFARFETGAVENEVALQYYAIDRRYQEGSASRYLGERYGLSYSGSVQLAPTFDLSFGGDYTREEFKSDAFGTANDGTYKTAGVFVEGAWAPSEALDVVLTLRQDDHSEFGGATTGRVSVAYRPLDDLILRAAVGTGFRAPSLYELYSNFGNPNLDPETSVSYEMGVEKRFGPDAFLRATLFRMEITDLIDFAGSGYNQVPGTSTMQGLELSGGVPLSETLHLSAAYTYTDTEDADGDRLVRVPEHEFNVSLDAELTEALNGSLTLRQVYDTLDNVPWPGSGIVALEDYTLVDLSLGYRLNDSAEAYMRIENVLDEEYQTVYGYGTSDRAVYFGLRGRF</sequence>
<comment type="similarity">
    <text evidence="10 11">Belongs to the TonB-dependent receptor family.</text>
</comment>
<keyword evidence="16" id="KW-1185">Reference proteome</keyword>
<keyword evidence="4 10" id="KW-0812">Transmembrane</keyword>
<evidence type="ECO:0000256" key="6">
    <source>
        <dbReference type="ARBA" id="ARBA00023077"/>
    </source>
</evidence>
<dbReference type="GO" id="GO:0009279">
    <property type="term" value="C:cell outer membrane"/>
    <property type="evidence" value="ECO:0007669"/>
    <property type="project" value="UniProtKB-SubCell"/>
</dbReference>
<keyword evidence="6 11" id="KW-0798">TonB box</keyword>
<evidence type="ECO:0000256" key="12">
    <source>
        <dbReference type="SAM" id="SignalP"/>
    </source>
</evidence>
<dbReference type="InterPro" id="IPR012910">
    <property type="entry name" value="Plug_dom"/>
</dbReference>
<dbReference type="CDD" id="cd01347">
    <property type="entry name" value="ligand_gated_channel"/>
    <property type="match status" value="1"/>
</dbReference>
<evidence type="ECO:0000256" key="1">
    <source>
        <dbReference type="ARBA" id="ARBA00004571"/>
    </source>
</evidence>
<evidence type="ECO:0000256" key="3">
    <source>
        <dbReference type="ARBA" id="ARBA00022452"/>
    </source>
</evidence>
<protein>
    <submittedName>
        <fullName evidence="15">Vitamin B12 transporter BtuB</fullName>
    </submittedName>
</protein>
<evidence type="ECO:0000256" key="9">
    <source>
        <dbReference type="ARBA" id="ARBA00023237"/>
    </source>
</evidence>
<comment type="subcellular location">
    <subcellularLocation>
        <location evidence="1 10">Cell outer membrane</location>
        <topology evidence="1 10">Multi-pass membrane protein</topology>
    </subcellularLocation>
</comment>
<dbReference type="Pfam" id="PF00593">
    <property type="entry name" value="TonB_dep_Rec_b-barrel"/>
    <property type="match status" value="1"/>
</dbReference>
<dbReference type="InterPro" id="IPR037066">
    <property type="entry name" value="Plug_dom_sf"/>
</dbReference>
<proteinExistence type="inferred from homology"/>
<evidence type="ECO:0000313" key="15">
    <source>
        <dbReference type="EMBL" id="SLN17434.1"/>
    </source>
</evidence>
<dbReference type="OrthoDB" id="9760333at2"/>
<dbReference type="EMBL" id="FWFN01000001">
    <property type="protein sequence ID" value="SLN17434.1"/>
    <property type="molecule type" value="Genomic_DNA"/>
</dbReference>
<keyword evidence="7 10" id="KW-0472">Membrane</keyword>
<dbReference type="SUPFAM" id="SSF56935">
    <property type="entry name" value="Porins"/>
    <property type="match status" value="1"/>
</dbReference>
<dbReference type="RefSeq" id="WP_085886448.1">
    <property type="nucleotide sequence ID" value="NZ_FWFN01000001.1"/>
</dbReference>
<organism evidence="15 16">
    <name type="scientific">Pseudooceanicola marinus</name>
    <dbReference type="NCBI Taxonomy" id="396013"/>
    <lineage>
        <taxon>Bacteria</taxon>
        <taxon>Pseudomonadati</taxon>
        <taxon>Pseudomonadota</taxon>
        <taxon>Alphaproteobacteria</taxon>
        <taxon>Rhodobacterales</taxon>
        <taxon>Paracoccaceae</taxon>
        <taxon>Pseudooceanicola</taxon>
    </lineage>
</organism>
<feature type="domain" description="TonB-dependent receptor-like beta-barrel" evidence="13">
    <location>
        <begin position="185"/>
        <end position="589"/>
    </location>
</feature>
<evidence type="ECO:0000259" key="14">
    <source>
        <dbReference type="Pfam" id="PF07715"/>
    </source>
</evidence>
<evidence type="ECO:0000313" key="16">
    <source>
        <dbReference type="Proteomes" id="UP000193963"/>
    </source>
</evidence>
<feature type="signal peptide" evidence="12">
    <location>
        <begin position="1"/>
        <end position="29"/>
    </location>
</feature>
<name>A0A1X6YCM1_9RHOB</name>
<evidence type="ECO:0000256" key="11">
    <source>
        <dbReference type="RuleBase" id="RU003357"/>
    </source>
</evidence>
<evidence type="ECO:0000256" key="10">
    <source>
        <dbReference type="PROSITE-ProRule" id="PRU01360"/>
    </source>
</evidence>
<keyword evidence="9 10" id="KW-0998">Cell outer membrane</keyword>
<reference evidence="15 16" key="1">
    <citation type="submission" date="2017-03" db="EMBL/GenBank/DDBJ databases">
        <authorList>
            <person name="Afonso C.L."/>
            <person name="Miller P.J."/>
            <person name="Scott M.A."/>
            <person name="Spackman E."/>
            <person name="Goraichik I."/>
            <person name="Dimitrov K.M."/>
            <person name="Suarez D.L."/>
            <person name="Swayne D.E."/>
        </authorList>
    </citation>
    <scope>NUCLEOTIDE SEQUENCE [LARGE SCALE GENOMIC DNA]</scope>
    <source>
        <strain evidence="15 16">CECT 7751</strain>
    </source>
</reference>
<dbReference type="PANTHER" id="PTHR30069">
    <property type="entry name" value="TONB-DEPENDENT OUTER MEMBRANE RECEPTOR"/>
    <property type="match status" value="1"/>
</dbReference>
<evidence type="ECO:0000256" key="7">
    <source>
        <dbReference type="ARBA" id="ARBA00023136"/>
    </source>
</evidence>
<dbReference type="Gene3D" id="2.170.130.10">
    <property type="entry name" value="TonB-dependent receptor, plug domain"/>
    <property type="match status" value="1"/>
</dbReference>
<dbReference type="Pfam" id="PF07715">
    <property type="entry name" value="Plug"/>
    <property type="match status" value="1"/>
</dbReference>
<keyword evidence="8" id="KW-0675">Receptor</keyword>
<keyword evidence="5 12" id="KW-0732">Signal</keyword>
<dbReference type="InterPro" id="IPR039426">
    <property type="entry name" value="TonB-dep_rcpt-like"/>
</dbReference>
<evidence type="ECO:0000256" key="4">
    <source>
        <dbReference type="ARBA" id="ARBA00022692"/>
    </source>
</evidence>
<dbReference type="PROSITE" id="PS52016">
    <property type="entry name" value="TONB_DEPENDENT_REC_3"/>
    <property type="match status" value="1"/>
</dbReference>
<dbReference type="PANTHER" id="PTHR30069:SF29">
    <property type="entry name" value="HEMOGLOBIN AND HEMOGLOBIN-HAPTOGLOBIN-BINDING PROTEIN 1-RELATED"/>
    <property type="match status" value="1"/>
</dbReference>
<dbReference type="InterPro" id="IPR036942">
    <property type="entry name" value="Beta-barrel_TonB_sf"/>
</dbReference>
<evidence type="ECO:0000256" key="8">
    <source>
        <dbReference type="ARBA" id="ARBA00023170"/>
    </source>
</evidence>
<gene>
    <name evidence="15" type="primary">btuB</name>
    <name evidence="15" type="ORF">PSM7751_00560</name>
</gene>
<evidence type="ECO:0000259" key="13">
    <source>
        <dbReference type="Pfam" id="PF00593"/>
    </source>
</evidence>
<dbReference type="InterPro" id="IPR000531">
    <property type="entry name" value="Beta-barrel_TonB"/>
</dbReference>
<keyword evidence="2 10" id="KW-0813">Transport</keyword>
<dbReference type="GO" id="GO:0015344">
    <property type="term" value="F:siderophore uptake transmembrane transporter activity"/>
    <property type="evidence" value="ECO:0007669"/>
    <property type="project" value="TreeGrafter"/>
</dbReference>
<evidence type="ECO:0000256" key="5">
    <source>
        <dbReference type="ARBA" id="ARBA00022729"/>
    </source>
</evidence>
<accession>A0A1X6YCM1</accession>
<dbReference type="Gene3D" id="2.40.170.20">
    <property type="entry name" value="TonB-dependent receptor, beta-barrel domain"/>
    <property type="match status" value="1"/>
</dbReference>
<evidence type="ECO:0000256" key="2">
    <source>
        <dbReference type="ARBA" id="ARBA00022448"/>
    </source>
</evidence>